<accession>K7ZF79</accession>
<name>K7ZF79_BDEBC</name>
<keyword evidence="1" id="KW-0732">Signal</keyword>
<dbReference type="EMBL" id="CP002930">
    <property type="protein sequence ID" value="AFY01252.1"/>
    <property type="molecule type" value="Genomic_DNA"/>
</dbReference>
<reference evidence="2 3" key="1">
    <citation type="journal article" date="2012" name="BMC Genomics">
        <title>Genome analysis of a simultaneously predatory and prey-independent, novel Bdellovibrio bacteriovorus from the River Tiber, supports in silico predictions of both ancient and recent lateral gene transfer from diverse bacteria.</title>
        <authorList>
            <person name="Hobley L."/>
            <person name="Lerner T.R."/>
            <person name="Williams L.E."/>
            <person name="Lambert C."/>
            <person name="Till R."/>
            <person name="Milner D.S."/>
            <person name="Basford S.M."/>
            <person name="Capeness M.J."/>
            <person name="Fenton A.K."/>
            <person name="Atterbury R.J."/>
            <person name="Harris M.A."/>
            <person name="Sockett R.E."/>
        </authorList>
    </citation>
    <scope>NUCLEOTIDE SEQUENCE [LARGE SCALE GENOMIC DNA]</scope>
    <source>
        <strain evidence="2 3">Tiberius</strain>
    </source>
</reference>
<evidence type="ECO:0000313" key="3">
    <source>
        <dbReference type="Proteomes" id="UP000010074"/>
    </source>
</evidence>
<evidence type="ECO:0008006" key="4">
    <source>
        <dbReference type="Google" id="ProtNLM"/>
    </source>
</evidence>
<protein>
    <recommendedName>
        <fullName evidence="4">Restriction endonuclease type IV Mrr domain-containing protein</fullName>
    </recommendedName>
</protein>
<dbReference type="RefSeq" id="WP_015090709.1">
    <property type="nucleotide sequence ID" value="NC_019567.1"/>
</dbReference>
<sequence>MRILSALFFVILFSSVSFAGGDIEPYFEALKNSGANFEPDGTVCEEIARLDVTKEFGDAYEVTTGVEYSLGDDTLGELDVVVFEKSTHKVVLVAEVKCWKNLQQAMDKLKAQRDRFTWNLTKHARRIQFQADTGLNFRVEDFQGPFKFRAISQFGGLKKGFDQEIQLTLTEVKQLRSKLLKCQAWGECLRPQ</sequence>
<evidence type="ECO:0000256" key="1">
    <source>
        <dbReference type="SAM" id="SignalP"/>
    </source>
</evidence>
<dbReference type="PATRIC" id="fig|1069642.3.peg.1538"/>
<feature type="signal peptide" evidence="1">
    <location>
        <begin position="1"/>
        <end position="19"/>
    </location>
</feature>
<organism evidence="2 3">
    <name type="scientific">Bdellovibrio bacteriovorus str. Tiberius</name>
    <dbReference type="NCBI Taxonomy" id="1069642"/>
    <lineage>
        <taxon>Bacteria</taxon>
        <taxon>Pseudomonadati</taxon>
        <taxon>Bdellovibrionota</taxon>
        <taxon>Bdellovibrionia</taxon>
        <taxon>Bdellovibrionales</taxon>
        <taxon>Pseudobdellovibrionaceae</taxon>
        <taxon>Bdellovibrio</taxon>
    </lineage>
</organism>
<dbReference type="HOGENOM" id="CLU_1346714_0_0_7"/>
<evidence type="ECO:0000313" key="2">
    <source>
        <dbReference type="EMBL" id="AFY01252.1"/>
    </source>
</evidence>
<proteinExistence type="predicted"/>
<dbReference type="Proteomes" id="UP000010074">
    <property type="component" value="Chromosome"/>
</dbReference>
<dbReference type="KEGG" id="bbat:Bdt_1557"/>
<dbReference type="AlphaFoldDB" id="K7ZF79"/>
<dbReference type="STRING" id="1069642.Bdt_1557"/>
<feature type="chain" id="PRO_5003914319" description="Restriction endonuclease type IV Mrr domain-containing protein" evidence="1">
    <location>
        <begin position="20"/>
        <end position="192"/>
    </location>
</feature>
<gene>
    <name evidence="2" type="ORF">Bdt_1557</name>
</gene>